<feature type="binding site" evidence="15">
    <location>
        <position position="609"/>
    </location>
    <ligand>
        <name>[4Fe-4S] cluster</name>
        <dbReference type="ChEBI" id="CHEBI:49883"/>
        <label>1</label>
    </ligand>
</feature>
<dbReference type="GO" id="GO:0030976">
    <property type="term" value="F:thiamine pyrophosphate binding"/>
    <property type="evidence" value="ECO:0007669"/>
    <property type="project" value="InterPro"/>
</dbReference>
<keyword evidence="5 14" id="KW-0813">Transport</keyword>
<evidence type="ECO:0000256" key="8">
    <source>
        <dbReference type="ARBA" id="ARBA00022982"/>
    </source>
</evidence>
<feature type="domain" description="4Fe-4S ferredoxin-type" evidence="16">
    <location>
        <begin position="590"/>
        <end position="620"/>
    </location>
</feature>
<dbReference type="GO" id="GO:0044281">
    <property type="term" value="P:small molecule metabolic process"/>
    <property type="evidence" value="ECO:0007669"/>
    <property type="project" value="UniProtKB-ARBA"/>
</dbReference>
<keyword evidence="8 14" id="KW-0249">Electron transport</keyword>
<name>A0A7X1ZAP5_9PROT</name>
<dbReference type="SUPFAM" id="SSF52518">
    <property type="entry name" value="Thiamin diphosphate-binding fold (THDP-binding)"/>
    <property type="match status" value="2"/>
</dbReference>
<dbReference type="PROSITE" id="PS51379">
    <property type="entry name" value="4FE4S_FER_2"/>
    <property type="match status" value="2"/>
</dbReference>
<dbReference type="InterPro" id="IPR017721">
    <property type="entry name" value="IorA"/>
</dbReference>
<reference evidence="17 18" key="1">
    <citation type="submission" date="2019-10" db="EMBL/GenBank/DDBJ databases">
        <title>Draft whole-genome sequence of the purple nonsulfur photosynthetic bacterium Roseospira navarrensis DSM 15114.</title>
        <authorList>
            <person name="Kyndt J.A."/>
            <person name="Meyer T.E."/>
        </authorList>
    </citation>
    <scope>NUCLEOTIDE SEQUENCE [LARGE SCALE GENOMIC DNA]</scope>
    <source>
        <strain evidence="17 18">DSM 15114</strain>
    </source>
</reference>
<evidence type="ECO:0000256" key="13">
    <source>
        <dbReference type="ARBA" id="ARBA00048332"/>
    </source>
</evidence>
<organism evidence="17 18">
    <name type="scientific">Roseospira navarrensis</name>
    <dbReference type="NCBI Taxonomy" id="140058"/>
    <lineage>
        <taxon>Bacteria</taxon>
        <taxon>Pseudomonadati</taxon>
        <taxon>Pseudomonadota</taxon>
        <taxon>Alphaproteobacteria</taxon>
        <taxon>Rhodospirillales</taxon>
        <taxon>Rhodospirillaceae</taxon>
        <taxon>Roseospira</taxon>
    </lineage>
</organism>
<keyword evidence="9 14" id="KW-0560">Oxidoreductase</keyword>
<evidence type="ECO:0000256" key="7">
    <source>
        <dbReference type="ARBA" id="ARBA00022723"/>
    </source>
</evidence>
<dbReference type="Pfam" id="PF01855">
    <property type="entry name" value="POR_N"/>
    <property type="match status" value="1"/>
</dbReference>
<accession>A0A7X1ZAP5</accession>
<dbReference type="SUPFAM" id="SSF54862">
    <property type="entry name" value="4Fe-4S ferredoxins"/>
    <property type="match status" value="1"/>
</dbReference>
<dbReference type="Pfam" id="PF13237">
    <property type="entry name" value="Fer4_10"/>
    <property type="match status" value="1"/>
</dbReference>
<evidence type="ECO:0000256" key="3">
    <source>
        <dbReference type="ARBA" id="ARBA00012812"/>
    </source>
</evidence>
<dbReference type="EMBL" id="WIVE01000001">
    <property type="protein sequence ID" value="MQX35060.1"/>
    <property type="molecule type" value="Genomic_DNA"/>
</dbReference>
<evidence type="ECO:0000313" key="17">
    <source>
        <dbReference type="EMBL" id="MQX35060.1"/>
    </source>
</evidence>
<keyword evidence="11 14" id="KW-0411">Iron-sulfur</keyword>
<dbReference type="Gene3D" id="3.30.70.20">
    <property type="match status" value="1"/>
</dbReference>
<evidence type="ECO:0000256" key="1">
    <source>
        <dbReference type="ARBA" id="ARBA00002995"/>
    </source>
</evidence>
<feature type="binding site" evidence="15">
    <location>
        <position position="563"/>
    </location>
    <ligand>
        <name>[4Fe-4S] cluster</name>
        <dbReference type="ChEBI" id="CHEBI:49883"/>
        <label>1</label>
    </ligand>
</feature>
<feature type="domain" description="4Fe-4S ferredoxin-type" evidence="16">
    <location>
        <begin position="548"/>
        <end position="576"/>
    </location>
</feature>
<proteinExistence type="predicted"/>
<dbReference type="InterPro" id="IPR017896">
    <property type="entry name" value="4Fe4S_Fe-S-bd"/>
</dbReference>
<dbReference type="Gene3D" id="3.40.50.970">
    <property type="match status" value="2"/>
</dbReference>
<dbReference type="FunFam" id="3.40.50.970:FF:000039">
    <property type="entry name" value="Indolepyruvate oxidoreductase subunit IorA"/>
    <property type="match status" value="1"/>
</dbReference>
<sequence length="628" mass="66486">MNALTEIQAGSRALLSGNEAVARAVWEAGVKVASAYPGTPSTEILETLARYPDLDAQWGVNEKVSLEVAIGASLAGARSFCAMKHVGMNVAADALMSQALAGVNAGLVIAIADDVGLSSSQNEQDSRYWGRFAHLPILEPADAQEAYTFTLAAYALSEQFSCPVILRMTTRVCHVKAVVEVGERLTPDHKGFIRDARRWVMLPSNAKAMLPRQDARDAALSAESDATPLTTVLDGADRALGLIASGPAALSAREALPDVPILKLGQTWPLPMERIRAFASGVDRVLVVEETEPLVEHDLKAAGLDVMGKDVLPRHGELSVSVLRSAIARLNGEAAADAGPASPGVISGPDPDVFPRPPTMCPGCPHLSPFYCLSKLRRAVLIAGDIGCYTLGAGHPWQAMDTCTCMGASITMAHGLAAAKAGEDEKKGVVAVIGDSTFLHMGMQGLLNLVYNRANVTVMLLDNRTVAMTGGQEHPGTGFGIHGEDAPRVDYVALVQAMGVKPERVHTVDPYALPDLFKVIRTEVQVPEVSVIITNQPCVLTDRHVPHPALKVVEEDCTGCGGCITIGCPAIEVSRRETATTNSGKTRELAFARIDSAFCTGCNACVETCAPNAIVPLNPADHPRLERV</sequence>
<keyword evidence="6 14" id="KW-0004">4Fe-4S</keyword>
<comment type="cofactor">
    <cofactor evidence="14 15">
        <name>[4Fe-4S] cluster</name>
        <dbReference type="ChEBI" id="CHEBI:49883"/>
    </cofactor>
    <text evidence="14 15">Binds 2 [4Fe-4S] clusters. In this family the first cluster has a non-standard and varying [4Fe-4S] binding motif CX(2)CX(2)CX(4-5)CP.</text>
</comment>
<protein>
    <recommendedName>
        <fullName evidence="4 14">Indolepyruvate oxidoreductase subunit IorA</fullName>
        <shortName evidence="14">IOR</shortName>
        <ecNumber evidence="3 14">1.2.7.8</ecNumber>
    </recommendedName>
    <alternativeName>
        <fullName evidence="12 14">Indolepyruvate ferredoxin oxidoreductase subunit alpha</fullName>
    </alternativeName>
</protein>
<dbReference type="InterPro" id="IPR011766">
    <property type="entry name" value="TPP_enzyme_TPP-bd"/>
</dbReference>
<dbReference type="CDD" id="cd02008">
    <property type="entry name" value="TPP_IOR_alpha"/>
    <property type="match status" value="1"/>
</dbReference>
<comment type="catalytic activity">
    <reaction evidence="13 14">
        <text>indole-3-pyruvate + 2 oxidized [2Fe-2S]-[ferredoxin] + CoA = (indol-3-yl)acetyl-CoA + 2 reduced [2Fe-2S]-[ferredoxin] + CO2 + H(+)</text>
        <dbReference type="Rhea" id="RHEA:12645"/>
        <dbReference type="Rhea" id="RHEA-COMP:10000"/>
        <dbReference type="Rhea" id="RHEA-COMP:10001"/>
        <dbReference type="ChEBI" id="CHEBI:15378"/>
        <dbReference type="ChEBI" id="CHEBI:16526"/>
        <dbReference type="ChEBI" id="CHEBI:17640"/>
        <dbReference type="ChEBI" id="CHEBI:33737"/>
        <dbReference type="ChEBI" id="CHEBI:33738"/>
        <dbReference type="ChEBI" id="CHEBI:57271"/>
        <dbReference type="ChEBI" id="CHEBI:57287"/>
        <dbReference type="EC" id="1.2.7.8"/>
    </reaction>
</comment>
<feature type="binding site" evidence="15">
    <location>
        <position position="568"/>
    </location>
    <ligand>
        <name>[4Fe-4S] cluster</name>
        <dbReference type="ChEBI" id="CHEBI:49883"/>
        <label>2</label>
    </ligand>
</feature>
<evidence type="ECO:0000256" key="2">
    <source>
        <dbReference type="ARBA" id="ARBA00011238"/>
    </source>
</evidence>
<dbReference type="RefSeq" id="WP_153340124.1">
    <property type="nucleotide sequence ID" value="NZ_WIVE01000001.1"/>
</dbReference>
<dbReference type="Pfam" id="PF02775">
    <property type="entry name" value="TPP_enzyme_C"/>
    <property type="match status" value="1"/>
</dbReference>
<evidence type="ECO:0000256" key="14">
    <source>
        <dbReference type="PIRNR" id="PIRNR006439"/>
    </source>
</evidence>
<evidence type="ECO:0000256" key="9">
    <source>
        <dbReference type="ARBA" id="ARBA00023002"/>
    </source>
</evidence>
<feature type="binding site" evidence="15">
    <location>
        <position position="602"/>
    </location>
    <ligand>
        <name>[4Fe-4S] cluster</name>
        <dbReference type="ChEBI" id="CHEBI:49883"/>
        <label>2</label>
    </ligand>
</feature>
<evidence type="ECO:0000256" key="4">
    <source>
        <dbReference type="ARBA" id="ARBA00017710"/>
    </source>
</evidence>
<dbReference type="GO" id="GO:0046872">
    <property type="term" value="F:metal ion binding"/>
    <property type="evidence" value="ECO:0007669"/>
    <property type="project" value="UniProtKB-UniRule"/>
</dbReference>
<keyword evidence="7 14" id="KW-0479">Metal-binding</keyword>
<keyword evidence="18" id="KW-1185">Reference proteome</keyword>
<dbReference type="InterPro" id="IPR045025">
    <property type="entry name" value="HACL1-like"/>
</dbReference>
<dbReference type="AlphaFoldDB" id="A0A7X1ZAP5"/>
<gene>
    <name evidence="17" type="ORF">GHC57_00860</name>
</gene>
<evidence type="ECO:0000313" key="18">
    <source>
        <dbReference type="Proteomes" id="UP000434582"/>
    </source>
</evidence>
<dbReference type="PIRSF" id="PIRSF006439">
    <property type="entry name" value="Indolepyruvate_ferr_oxidored"/>
    <property type="match status" value="1"/>
</dbReference>
<evidence type="ECO:0000259" key="16">
    <source>
        <dbReference type="PROSITE" id="PS51379"/>
    </source>
</evidence>
<dbReference type="EC" id="1.2.7.8" evidence="3 14"/>
<feature type="binding site" evidence="15">
    <location>
        <position position="605"/>
    </location>
    <ligand>
        <name>[4Fe-4S] cluster</name>
        <dbReference type="ChEBI" id="CHEBI:49883"/>
        <label>2</label>
    </ligand>
</feature>
<evidence type="ECO:0000256" key="5">
    <source>
        <dbReference type="ARBA" id="ARBA00022448"/>
    </source>
</evidence>
<feature type="binding site" evidence="15">
    <location>
        <position position="599"/>
    </location>
    <ligand>
        <name>[4Fe-4S] cluster</name>
        <dbReference type="ChEBI" id="CHEBI:49883"/>
        <label>2</label>
    </ligand>
</feature>
<dbReference type="InterPro" id="IPR002880">
    <property type="entry name" value="Pyrv_Fd/Flavodoxin_OxRdtase_N"/>
</dbReference>
<dbReference type="SUPFAM" id="SSF52922">
    <property type="entry name" value="TK C-terminal domain-like"/>
    <property type="match status" value="1"/>
</dbReference>
<dbReference type="Proteomes" id="UP000434582">
    <property type="component" value="Unassembled WGS sequence"/>
</dbReference>
<comment type="subunit">
    <text evidence="2">Heterodimer of the IorA and IorB subunits.</text>
</comment>
<dbReference type="OrthoDB" id="9804603at2"/>
<dbReference type="InterPro" id="IPR009014">
    <property type="entry name" value="Transketo_C/PFOR_II"/>
</dbReference>
<dbReference type="GO" id="GO:0051539">
    <property type="term" value="F:4 iron, 4 sulfur cluster binding"/>
    <property type="evidence" value="ECO:0007669"/>
    <property type="project" value="UniProtKB-UniRule"/>
</dbReference>
<dbReference type="GO" id="GO:0043805">
    <property type="term" value="F:indolepyruvate ferredoxin oxidoreductase activity"/>
    <property type="evidence" value="ECO:0007669"/>
    <property type="project" value="UniProtKB-UniRule"/>
</dbReference>
<evidence type="ECO:0000256" key="6">
    <source>
        <dbReference type="ARBA" id="ARBA00022485"/>
    </source>
</evidence>
<dbReference type="PANTHER" id="PTHR43710">
    <property type="entry name" value="2-HYDROXYACYL-COA LYASE"/>
    <property type="match status" value="1"/>
</dbReference>
<dbReference type="PANTHER" id="PTHR43710:SF5">
    <property type="entry name" value="INDOLEPYRUVATE FERREDOXIN OXIDOREDUCTASE ALPHA SUBUNIT"/>
    <property type="match status" value="1"/>
</dbReference>
<evidence type="ECO:0000256" key="11">
    <source>
        <dbReference type="ARBA" id="ARBA00023014"/>
    </source>
</evidence>
<evidence type="ECO:0000256" key="15">
    <source>
        <dbReference type="PIRSR" id="PIRSR006439-50"/>
    </source>
</evidence>
<comment type="function">
    <text evidence="1 14">Catalyzes the ferredoxin-dependent oxidative decarboxylation of arylpyruvates.</text>
</comment>
<evidence type="ECO:0000256" key="10">
    <source>
        <dbReference type="ARBA" id="ARBA00023004"/>
    </source>
</evidence>
<dbReference type="CDD" id="cd07034">
    <property type="entry name" value="TPP_PYR_PFOR_IOR-alpha_like"/>
    <property type="match status" value="1"/>
</dbReference>
<comment type="caution">
    <text evidence="17">The sequence shown here is derived from an EMBL/GenBank/DDBJ whole genome shotgun (WGS) entry which is preliminary data.</text>
</comment>
<feature type="binding site" evidence="15">
    <location>
        <position position="557"/>
    </location>
    <ligand>
        <name>[4Fe-4S] cluster</name>
        <dbReference type="ChEBI" id="CHEBI:49883"/>
        <label>1</label>
    </ligand>
</feature>
<dbReference type="InterPro" id="IPR029061">
    <property type="entry name" value="THDP-binding"/>
</dbReference>
<feature type="binding site" evidence="15">
    <location>
        <position position="560"/>
    </location>
    <ligand>
        <name>[4Fe-4S] cluster</name>
        <dbReference type="ChEBI" id="CHEBI:49883"/>
        <label>1</label>
    </ligand>
</feature>
<evidence type="ECO:0000256" key="12">
    <source>
        <dbReference type="ARBA" id="ARBA00030514"/>
    </source>
</evidence>
<keyword evidence="10 14" id="KW-0408">Iron</keyword>